<dbReference type="InterPro" id="IPR050327">
    <property type="entry name" value="Proton-linked_MCT"/>
</dbReference>
<dbReference type="PROSITE" id="PS50850">
    <property type="entry name" value="MFS"/>
    <property type="match status" value="1"/>
</dbReference>
<feature type="region of interest" description="Disordered" evidence="3">
    <location>
        <begin position="1"/>
        <end position="20"/>
    </location>
</feature>
<dbReference type="PANTHER" id="PTHR11360">
    <property type="entry name" value="MONOCARBOXYLATE TRANSPORTER"/>
    <property type="match status" value="1"/>
</dbReference>
<keyword evidence="4" id="KW-0472">Membrane</keyword>
<feature type="transmembrane region" description="Helical" evidence="4">
    <location>
        <begin position="368"/>
        <end position="387"/>
    </location>
</feature>
<keyword evidence="4" id="KW-0812">Transmembrane</keyword>
<evidence type="ECO:0000256" key="1">
    <source>
        <dbReference type="ARBA" id="ARBA00004141"/>
    </source>
</evidence>
<dbReference type="EMBL" id="JANBUW010000001">
    <property type="protein sequence ID" value="KAJ2852679.1"/>
    <property type="molecule type" value="Genomic_DNA"/>
</dbReference>
<feature type="transmembrane region" description="Helical" evidence="4">
    <location>
        <begin position="240"/>
        <end position="261"/>
    </location>
</feature>
<dbReference type="InterPro" id="IPR036259">
    <property type="entry name" value="MFS_trans_sf"/>
</dbReference>
<evidence type="ECO:0000313" key="6">
    <source>
        <dbReference type="EMBL" id="KAJ2852679.1"/>
    </source>
</evidence>
<feature type="transmembrane region" description="Helical" evidence="4">
    <location>
        <begin position="201"/>
        <end position="220"/>
    </location>
</feature>
<feature type="transmembrane region" description="Helical" evidence="4">
    <location>
        <begin position="138"/>
        <end position="158"/>
    </location>
</feature>
<dbReference type="InterPro" id="IPR011701">
    <property type="entry name" value="MFS"/>
</dbReference>
<feature type="transmembrane region" description="Helical" evidence="4">
    <location>
        <begin position="273"/>
        <end position="293"/>
    </location>
</feature>
<feature type="domain" description="Major facilitator superfamily (MFS) profile" evidence="5">
    <location>
        <begin position="35"/>
        <end position="426"/>
    </location>
</feature>
<dbReference type="InterPro" id="IPR020846">
    <property type="entry name" value="MFS_dom"/>
</dbReference>
<keyword evidence="7" id="KW-1185">Reference proteome</keyword>
<comment type="subcellular location">
    <subcellularLocation>
        <location evidence="1">Membrane</location>
        <topology evidence="1">Multi-pass membrane protein</topology>
    </subcellularLocation>
</comment>
<feature type="transmembrane region" description="Helical" evidence="4">
    <location>
        <begin position="327"/>
        <end position="347"/>
    </location>
</feature>
<dbReference type="GO" id="GO:0016020">
    <property type="term" value="C:membrane"/>
    <property type="evidence" value="ECO:0007669"/>
    <property type="project" value="UniProtKB-SubCell"/>
</dbReference>
<name>A0A9W8IGG8_9FUNG</name>
<dbReference type="PANTHER" id="PTHR11360:SF284">
    <property type="entry name" value="EG:103B4.3 PROTEIN-RELATED"/>
    <property type="match status" value="1"/>
</dbReference>
<feature type="compositionally biased region" description="Basic and acidic residues" evidence="3">
    <location>
        <begin position="1"/>
        <end position="12"/>
    </location>
</feature>
<comment type="similarity">
    <text evidence="2">Belongs to the major facilitator superfamily. Monocarboxylate porter (TC 2.A.1.13) family.</text>
</comment>
<evidence type="ECO:0000256" key="3">
    <source>
        <dbReference type="SAM" id="MobiDB-lite"/>
    </source>
</evidence>
<sequence length="427" mass="46126">MDSIDENLKDSESSTEVGNDESIQDAIKRFPPYTRYLVVASCFVIQGITCGIVHAWGVQQEYLANNVYDGEPQKITTLGYIGTIMFFSAYFWGMPAGWAAEVWSYRKLCFIGIPIAALGNLLASFSKEPWQLCLTQGIVFGIGFGMVFGPTSTAPATWFTKHRGLATGITVSGVGVGGLIIAPLTEFLINATSVAWCQRITALYVLVLGMVSSCFVQVPVQDKNRSFRNFDWRAFYNLRFAIHAAMVFFVTAAYIVPYTYLPEFWVHHGISSKTASVLIAIANVASSIGRIAIGISADHLGVLNSLVLTLAIAALSCLVIWPFSTSVGVGVVLAIFYGSMAGGYWSVMPLAAAKLFGIEKLTSNSGTFYTISAVGAWLGNPVGNAILNGPGHGTNYLGMSIYIGVLWASAFLMAAINRISFSKRHID</sequence>
<keyword evidence="4" id="KW-1133">Transmembrane helix</keyword>
<proteinExistence type="inferred from homology"/>
<dbReference type="OrthoDB" id="2213137at2759"/>
<feature type="transmembrane region" description="Helical" evidence="4">
    <location>
        <begin position="300"/>
        <end position="321"/>
    </location>
</feature>
<feature type="transmembrane region" description="Helical" evidence="4">
    <location>
        <begin position="36"/>
        <end position="57"/>
    </location>
</feature>
<organism evidence="6 7">
    <name type="scientific">Coemansia brasiliensis</name>
    <dbReference type="NCBI Taxonomy" id="2650707"/>
    <lineage>
        <taxon>Eukaryota</taxon>
        <taxon>Fungi</taxon>
        <taxon>Fungi incertae sedis</taxon>
        <taxon>Zoopagomycota</taxon>
        <taxon>Kickxellomycotina</taxon>
        <taxon>Kickxellomycetes</taxon>
        <taxon>Kickxellales</taxon>
        <taxon>Kickxellaceae</taxon>
        <taxon>Coemansia</taxon>
    </lineage>
</organism>
<evidence type="ECO:0000259" key="5">
    <source>
        <dbReference type="PROSITE" id="PS50850"/>
    </source>
</evidence>
<dbReference type="Pfam" id="PF07690">
    <property type="entry name" value="MFS_1"/>
    <property type="match status" value="1"/>
</dbReference>
<accession>A0A9W8IGG8</accession>
<feature type="transmembrane region" description="Helical" evidence="4">
    <location>
        <begin position="399"/>
        <end position="416"/>
    </location>
</feature>
<dbReference type="GO" id="GO:0022857">
    <property type="term" value="F:transmembrane transporter activity"/>
    <property type="evidence" value="ECO:0007669"/>
    <property type="project" value="InterPro"/>
</dbReference>
<dbReference type="Proteomes" id="UP001139887">
    <property type="component" value="Unassembled WGS sequence"/>
</dbReference>
<feature type="transmembrane region" description="Helical" evidence="4">
    <location>
        <begin position="108"/>
        <end position="126"/>
    </location>
</feature>
<gene>
    <name evidence="6" type="ORF">IWW36_000036</name>
</gene>
<feature type="transmembrane region" description="Helical" evidence="4">
    <location>
        <begin position="77"/>
        <end position="96"/>
    </location>
</feature>
<dbReference type="Gene3D" id="1.20.1250.20">
    <property type="entry name" value="MFS general substrate transporter like domains"/>
    <property type="match status" value="1"/>
</dbReference>
<comment type="caution">
    <text evidence="6">The sequence shown here is derived from an EMBL/GenBank/DDBJ whole genome shotgun (WGS) entry which is preliminary data.</text>
</comment>
<protein>
    <recommendedName>
        <fullName evidence="5">Major facilitator superfamily (MFS) profile domain-containing protein</fullName>
    </recommendedName>
</protein>
<feature type="transmembrane region" description="Helical" evidence="4">
    <location>
        <begin position="165"/>
        <end position="189"/>
    </location>
</feature>
<dbReference type="AlphaFoldDB" id="A0A9W8IGG8"/>
<reference evidence="6" key="1">
    <citation type="submission" date="2022-07" db="EMBL/GenBank/DDBJ databases">
        <title>Phylogenomic reconstructions and comparative analyses of Kickxellomycotina fungi.</title>
        <authorList>
            <person name="Reynolds N.K."/>
            <person name="Stajich J.E."/>
            <person name="Barry K."/>
            <person name="Grigoriev I.V."/>
            <person name="Crous P."/>
            <person name="Smith M.E."/>
        </authorList>
    </citation>
    <scope>NUCLEOTIDE SEQUENCE</scope>
    <source>
        <strain evidence="6">NRRL 1566</strain>
    </source>
</reference>
<dbReference type="SUPFAM" id="SSF103473">
    <property type="entry name" value="MFS general substrate transporter"/>
    <property type="match status" value="1"/>
</dbReference>
<evidence type="ECO:0000256" key="2">
    <source>
        <dbReference type="ARBA" id="ARBA00006727"/>
    </source>
</evidence>
<evidence type="ECO:0000256" key="4">
    <source>
        <dbReference type="SAM" id="Phobius"/>
    </source>
</evidence>
<evidence type="ECO:0000313" key="7">
    <source>
        <dbReference type="Proteomes" id="UP001139887"/>
    </source>
</evidence>